<keyword evidence="10" id="KW-1185">Reference proteome</keyword>
<dbReference type="Gene3D" id="3.40.50.300">
    <property type="entry name" value="P-loop containing nucleotide triphosphate hydrolases"/>
    <property type="match status" value="1"/>
</dbReference>
<accession>A0A1V4B322</accession>
<evidence type="ECO:0000259" key="8">
    <source>
        <dbReference type="Pfam" id="PF09115"/>
    </source>
</evidence>
<evidence type="ECO:0000313" key="9">
    <source>
        <dbReference type="EMBL" id="STO59086.1"/>
    </source>
</evidence>
<dbReference type="InterPro" id="IPR015199">
    <property type="entry name" value="DNA_pol_III_delta_C"/>
</dbReference>
<evidence type="ECO:0000256" key="6">
    <source>
        <dbReference type="ARBA" id="ARBA00022932"/>
    </source>
</evidence>
<evidence type="ECO:0000256" key="7">
    <source>
        <dbReference type="ARBA" id="ARBA00049244"/>
    </source>
</evidence>
<evidence type="ECO:0000256" key="2">
    <source>
        <dbReference type="ARBA" id="ARBA00014363"/>
    </source>
</evidence>
<dbReference type="PANTHER" id="PTHR11669">
    <property type="entry name" value="REPLICATION FACTOR C / DNA POLYMERASE III GAMMA-TAU SUBUNIT"/>
    <property type="match status" value="1"/>
</dbReference>
<dbReference type="PANTHER" id="PTHR11669:SF8">
    <property type="entry name" value="DNA POLYMERASE III SUBUNIT DELTA"/>
    <property type="match status" value="1"/>
</dbReference>
<dbReference type="Proteomes" id="UP000254329">
    <property type="component" value="Unassembled WGS sequence"/>
</dbReference>
<keyword evidence="3 9" id="KW-0808">Transferase</keyword>
<dbReference type="NCBIfam" id="NF005362">
    <property type="entry name" value="PRK06871.1"/>
    <property type="match status" value="1"/>
</dbReference>
<dbReference type="Pfam" id="PF09115">
    <property type="entry name" value="DNApol3-delta_C"/>
    <property type="match status" value="1"/>
</dbReference>
<evidence type="ECO:0000256" key="4">
    <source>
        <dbReference type="ARBA" id="ARBA00022695"/>
    </source>
</evidence>
<dbReference type="SUPFAM" id="SSF48019">
    <property type="entry name" value="post-AAA+ oligomerization domain-like"/>
    <property type="match status" value="1"/>
</dbReference>
<dbReference type="Pfam" id="PF13177">
    <property type="entry name" value="DNA_pol3_delta2"/>
    <property type="match status" value="1"/>
</dbReference>
<gene>
    <name evidence="9" type="primary">holB</name>
    <name evidence="9" type="ORF">NCTC1659_00311</name>
</gene>
<dbReference type="STRING" id="733.B0186_02225"/>
<dbReference type="Gene3D" id="1.20.272.10">
    <property type="match status" value="1"/>
</dbReference>
<keyword evidence="4 9" id="KW-0548">Nucleotidyltransferase</keyword>
<dbReference type="EMBL" id="UGHF01000001">
    <property type="protein sequence ID" value="STO59086.1"/>
    <property type="molecule type" value="Genomic_DNA"/>
</dbReference>
<keyword evidence="5" id="KW-0235">DNA replication</keyword>
<evidence type="ECO:0000256" key="5">
    <source>
        <dbReference type="ARBA" id="ARBA00022705"/>
    </source>
</evidence>
<dbReference type="InterPro" id="IPR008921">
    <property type="entry name" value="DNA_pol3_clamp-load_cplx_C"/>
</dbReference>
<dbReference type="NCBIfam" id="TIGR00678">
    <property type="entry name" value="holB"/>
    <property type="match status" value="1"/>
</dbReference>
<comment type="catalytic activity">
    <reaction evidence="7">
        <text>DNA(n) + a 2'-deoxyribonucleoside 5'-triphosphate = DNA(n+1) + diphosphate</text>
        <dbReference type="Rhea" id="RHEA:22508"/>
        <dbReference type="Rhea" id="RHEA-COMP:17339"/>
        <dbReference type="Rhea" id="RHEA-COMP:17340"/>
        <dbReference type="ChEBI" id="CHEBI:33019"/>
        <dbReference type="ChEBI" id="CHEBI:61560"/>
        <dbReference type="ChEBI" id="CHEBI:173112"/>
        <dbReference type="EC" id="2.7.7.7"/>
    </reaction>
</comment>
<dbReference type="AlphaFoldDB" id="A0A1V4B322"/>
<sequence length="329" mass="38038">MHNLYPWLQPYYQQILQPFLLGKGHHALLFKAEQGIGAEQLIENIAAWLMCQQTEDSQPCGHCHSCALFQAGNHPDFYRLEPIENKDIGVEQVREINEKVSQFAQQGGNKVVLIRQADRLTESAANALLKTLEEPRAQTYFLLQVDFSARLLATIYSRCQAWIINTPKVELGLAWLQQYRQENIADLQTALRINYNRPLLALACLEQGLLEKRTAFLRQFWVFYIRRSPLELLPHFTKEDVFLQLDWISAFLHDVLKEKLGIQQGWISQDLARGILQFNEQQSVEGLLKANQIMQKVRLDLTQINGVNQELILLDGLTRLVTDVFERKE</sequence>
<feature type="domain" description="DNA polymerase III delta subunit C-terminal" evidence="8">
    <location>
        <begin position="208"/>
        <end position="320"/>
    </location>
</feature>
<dbReference type="EC" id="2.7.7.7" evidence="1"/>
<dbReference type="GO" id="GO:0003887">
    <property type="term" value="F:DNA-directed DNA polymerase activity"/>
    <property type="evidence" value="ECO:0007669"/>
    <property type="project" value="UniProtKB-KW"/>
</dbReference>
<protein>
    <recommendedName>
        <fullName evidence="2">DNA polymerase III subunit delta'</fullName>
        <ecNumber evidence="1">2.7.7.7</ecNumber>
    </recommendedName>
</protein>
<dbReference type="GO" id="GO:0003677">
    <property type="term" value="F:DNA binding"/>
    <property type="evidence" value="ECO:0007669"/>
    <property type="project" value="InterPro"/>
</dbReference>
<organism evidence="9 10">
    <name type="scientific">Canicola haemoglobinophilus</name>
    <dbReference type="NCBI Taxonomy" id="733"/>
    <lineage>
        <taxon>Bacteria</taxon>
        <taxon>Pseudomonadati</taxon>
        <taxon>Pseudomonadota</taxon>
        <taxon>Gammaproteobacteria</taxon>
        <taxon>Pasteurellales</taxon>
        <taxon>Pasteurellaceae</taxon>
        <taxon>Canicola</taxon>
    </lineage>
</organism>
<dbReference type="GO" id="GO:0009360">
    <property type="term" value="C:DNA polymerase III complex"/>
    <property type="evidence" value="ECO:0007669"/>
    <property type="project" value="InterPro"/>
</dbReference>
<evidence type="ECO:0000256" key="1">
    <source>
        <dbReference type="ARBA" id="ARBA00012417"/>
    </source>
</evidence>
<dbReference type="InterPro" id="IPR004622">
    <property type="entry name" value="DNA_pol_HolB"/>
</dbReference>
<keyword evidence="6" id="KW-0239">DNA-directed DNA polymerase</keyword>
<dbReference type="GO" id="GO:0006261">
    <property type="term" value="P:DNA-templated DNA replication"/>
    <property type="evidence" value="ECO:0007669"/>
    <property type="project" value="TreeGrafter"/>
</dbReference>
<dbReference type="InterPro" id="IPR050238">
    <property type="entry name" value="DNA_Rep/Repair_Clamp_Loader"/>
</dbReference>
<evidence type="ECO:0000256" key="3">
    <source>
        <dbReference type="ARBA" id="ARBA00022679"/>
    </source>
</evidence>
<evidence type="ECO:0000313" key="10">
    <source>
        <dbReference type="Proteomes" id="UP000254329"/>
    </source>
</evidence>
<name>A0A1V4B322_9PAST</name>
<dbReference type="GO" id="GO:0008408">
    <property type="term" value="F:3'-5' exonuclease activity"/>
    <property type="evidence" value="ECO:0007669"/>
    <property type="project" value="InterPro"/>
</dbReference>
<dbReference type="SUPFAM" id="SSF52540">
    <property type="entry name" value="P-loop containing nucleoside triphosphate hydrolases"/>
    <property type="match status" value="1"/>
</dbReference>
<dbReference type="InterPro" id="IPR027417">
    <property type="entry name" value="P-loop_NTPase"/>
</dbReference>
<dbReference type="RefSeq" id="WP_078217773.1">
    <property type="nucleotide sequence ID" value="NZ_MUXZ01000006.1"/>
</dbReference>
<proteinExistence type="predicted"/>
<reference evidence="9 10" key="1">
    <citation type="submission" date="2018-06" db="EMBL/GenBank/DDBJ databases">
        <authorList>
            <consortium name="Pathogen Informatics"/>
            <person name="Doyle S."/>
        </authorList>
    </citation>
    <scope>NUCLEOTIDE SEQUENCE [LARGE SCALE GENOMIC DNA]</scope>
    <source>
        <strain evidence="9 10">NCTC1659</strain>
    </source>
</reference>